<dbReference type="SUPFAM" id="SSF46785">
    <property type="entry name" value="Winged helix' DNA-binding domain"/>
    <property type="match status" value="1"/>
</dbReference>
<dbReference type="RefSeq" id="WP_109872170.1">
    <property type="nucleotide sequence ID" value="NZ_QGNA01000004.1"/>
</dbReference>
<protein>
    <recommendedName>
        <fullName evidence="4">MarR family transcriptional regulator</fullName>
    </recommendedName>
</protein>
<feature type="region of interest" description="Disordered" evidence="1">
    <location>
        <begin position="129"/>
        <end position="158"/>
    </location>
</feature>
<evidence type="ECO:0000313" key="2">
    <source>
        <dbReference type="EMBL" id="PWS35804.1"/>
    </source>
</evidence>
<dbReference type="InterPro" id="IPR036388">
    <property type="entry name" value="WH-like_DNA-bd_sf"/>
</dbReference>
<dbReference type="OrthoDB" id="7282859at2"/>
<evidence type="ECO:0000256" key="1">
    <source>
        <dbReference type="SAM" id="MobiDB-lite"/>
    </source>
</evidence>
<dbReference type="AlphaFoldDB" id="A0A317F9R6"/>
<proteinExistence type="predicted"/>
<evidence type="ECO:0000313" key="3">
    <source>
        <dbReference type="Proteomes" id="UP000245765"/>
    </source>
</evidence>
<accession>A0A317F9R6</accession>
<organism evidence="2 3">
    <name type="scientific">Falsiroseomonas bella</name>
    <dbReference type="NCBI Taxonomy" id="2184016"/>
    <lineage>
        <taxon>Bacteria</taxon>
        <taxon>Pseudomonadati</taxon>
        <taxon>Pseudomonadota</taxon>
        <taxon>Alphaproteobacteria</taxon>
        <taxon>Acetobacterales</taxon>
        <taxon>Roseomonadaceae</taxon>
        <taxon>Falsiroseomonas</taxon>
    </lineage>
</organism>
<reference evidence="3" key="1">
    <citation type="submission" date="2018-05" db="EMBL/GenBank/DDBJ databases">
        <authorList>
            <person name="Du Z."/>
            <person name="Wang X."/>
        </authorList>
    </citation>
    <scope>NUCLEOTIDE SEQUENCE [LARGE SCALE GENOMIC DNA]</scope>
    <source>
        <strain evidence="3">CQN31</strain>
    </source>
</reference>
<comment type="caution">
    <text evidence="2">The sequence shown here is derived from an EMBL/GenBank/DDBJ whole genome shotgun (WGS) entry which is preliminary data.</text>
</comment>
<sequence length="158" mass="16953">MADSSSIAQRRLGALALIRALRRLDYENGIKHSGIALDVGILLYERAGTALTVKELCALTGYSGPTVRLVMNRLVKAEVVTGALRQRRTVAYALTPKGTAAFDVYVERIWDFGQAVAAGDVGAFIAAAEAAPPPARRSSRRRGTPRGQMESPDREAAD</sequence>
<dbReference type="Proteomes" id="UP000245765">
    <property type="component" value="Unassembled WGS sequence"/>
</dbReference>
<dbReference type="EMBL" id="QGNA01000004">
    <property type="protein sequence ID" value="PWS35804.1"/>
    <property type="molecule type" value="Genomic_DNA"/>
</dbReference>
<keyword evidence="3" id="KW-1185">Reference proteome</keyword>
<dbReference type="InterPro" id="IPR036390">
    <property type="entry name" value="WH_DNA-bd_sf"/>
</dbReference>
<name>A0A317F9R6_9PROT</name>
<dbReference type="Gene3D" id="1.10.10.10">
    <property type="entry name" value="Winged helix-like DNA-binding domain superfamily/Winged helix DNA-binding domain"/>
    <property type="match status" value="1"/>
</dbReference>
<evidence type="ECO:0008006" key="4">
    <source>
        <dbReference type="Google" id="ProtNLM"/>
    </source>
</evidence>
<gene>
    <name evidence="2" type="ORF">DFH01_19705</name>
</gene>